<keyword evidence="4" id="KW-0410">Iron transport</keyword>
<evidence type="ECO:0000256" key="11">
    <source>
        <dbReference type="PROSITE-ProRule" id="PRU01360"/>
    </source>
</evidence>
<dbReference type="Gene3D" id="2.40.170.20">
    <property type="entry name" value="TonB-dependent receptor, beta-barrel domain"/>
    <property type="match status" value="1"/>
</dbReference>
<evidence type="ECO:0000256" key="12">
    <source>
        <dbReference type="RuleBase" id="RU003357"/>
    </source>
</evidence>
<dbReference type="Proteomes" id="UP000034228">
    <property type="component" value="Unassembled WGS sequence"/>
</dbReference>
<keyword evidence="16" id="KW-1185">Reference proteome</keyword>
<evidence type="ECO:0000256" key="8">
    <source>
        <dbReference type="ARBA" id="ARBA00023077"/>
    </source>
</evidence>
<protein>
    <recommendedName>
        <fullName evidence="17">TonB-dependent receptor</fullName>
    </recommendedName>
</protein>
<dbReference type="PANTHER" id="PTHR32552">
    <property type="entry name" value="FERRICHROME IRON RECEPTOR-RELATED"/>
    <property type="match status" value="1"/>
</dbReference>
<dbReference type="Pfam" id="PF00593">
    <property type="entry name" value="TonB_dep_Rec_b-barrel"/>
    <property type="match status" value="1"/>
</dbReference>
<feature type="domain" description="TonB-dependent receptor plug" evidence="14">
    <location>
        <begin position="59"/>
        <end position="168"/>
    </location>
</feature>
<evidence type="ECO:0000313" key="15">
    <source>
        <dbReference type="EMBL" id="KKO46450.1"/>
    </source>
</evidence>
<dbReference type="Pfam" id="PF07715">
    <property type="entry name" value="Plug"/>
    <property type="match status" value="1"/>
</dbReference>
<dbReference type="PROSITE" id="PS52016">
    <property type="entry name" value="TONB_DEPENDENT_REC_3"/>
    <property type="match status" value="1"/>
</dbReference>
<dbReference type="PANTHER" id="PTHR32552:SF81">
    <property type="entry name" value="TONB-DEPENDENT OUTER MEMBRANE RECEPTOR"/>
    <property type="match status" value="1"/>
</dbReference>
<accession>A0A0M2V9X2</accession>
<dbReference type="InterPro" id="IPR036942">
    <property type="entry name" value="Beta-barrel_TonB_sf"/>
</dbReference>
<dbReference type="AlphaFoldDB" id="A0A0M2V9X2"/>
<dbReference type="InterPro" id="IPR012910">
    <property type="entry name" value="Plug_dom"/>
</dbReference>
<evidence type="ECO:0000256" key="4">
    <source>
        <dbReference type="ARBA" id="ARBA00022496"/>
    </source>
</evidence>
<proteinExistence type="inferred from homology"/>
<evidence type="ECO:0000256" key="6">
    <source>
        <dbReference type="ARBA" id="ARBA00023004"/>
    </source>
</evidence>
<organism evidence="15 16">
    <name type="scientific">Arsukibacterium ikkense</name>
    <dbReference type="NCBI Taxonomy" id="336831"/>
    <lineage>
        <taxon>Bacteria</taxon>
        <taxon>Pseudomonadati</taxon>
        <taxon>Pseudomonadota</taxon>
        <taxon>Gammaproteobacteria</taxon>
        <taxon>Chromatiales</taxon>
        <taxon>Chromatiaceae</taxon>
        <taxon>Arsukibacterium</taxon>
    </lineage>
</organism>
<dbReference type="STRING" id="336831.WG68_03760"/>
<keyword evidence="10 11" id="KW-0998">Cell outer membrane</keyword>
<keyword evidence="3 11" id="KW-1134">Transmembrane beta strand</keyword>
<dbReference type="EMBL" id="LAHO01000003">
    <property type="protein sequence ID" value="KKO46450.1"/>
    <property type="molecule type" value="Genomic_DNA"/>
</dbReference>
<dbReference type="GO" id="GO:0009279">
    <property type="term" value="C:cell outer membrane"/>
    <property type="evidence" value="ECO:0007669"/>
    <property type="project" value="UniProtKB-SubCell"/>
</dbReference>
<dbReference type="PATRIC" id="fig|336831.14.peg.3063"/>
<comment type="caution">
    <text evidence="15">The sequence shown here is derived from an EMBL/GenBank/DDBJ whole genome shotgun (WGS) entry which is preliminary data.</text>
</comment>
<keyword evidence="2 11" id="KW-0813">Transport</keyword>
<evidence type="ECO:0000259" key="13">
    <source>
        <dbReference type="Pfam" id="PF00593"/>
    </source>
</evidence>
<dbReference type="GO" id="GO:0006826">
    <property type="term" value="P:iron ion transport"/>
    <property type="evidence" value="ECO:0007669"/>
    <property type="project" value="UniProtKB-KW"/>
</dbReference>
<keyword evidence="9 11" id="KW-0472">Membrane</keyword>
<evidence type="ECO:0000256" key="9">
    <source>
        <dbReference type="ARBA" id="ARBA00023136"/>
    </source>
</evidence>
<evidence type="ECO:0008006" key="17">
    <source>
        <dbReference type="Google" id="ProtNLM"/>
    </source>
</evidence>
<name>A0A0M2V9X2_9GAMM</name>
<dbReference type="SUPFAM" id="SSF56935">
    <property type="entry name" value="Porins"/>
    <property type="match status" value="1"/>
</dbReference>
<evidence type="ECO:0000256" key="7">
    <source>
        <dbReference type="ARBA" id="ARBA00023065"/>
    </source>
</evidence>
<gene>
    <name evidence="15" type="ORF">WG68_03760</name>
</gene>
<comment type="subcellular location">
    <subcellularLocation>
        <location evidence="1 11">Cell outer membrane</location>
        <topology evidence="1 11">Multi-pass membrane protein</topology>
    </subcellularLocation>
</comment>
<evidence type="ECO:0000256" key="3">
    <source>
        <dbReference type="ARBA" id="ARBA00022452"/>
    </source>
</evidence>
<dbReference type="InterPro" id="IPR000531">
    <property type="entry name" value="Beta-barrel_TonB"/>
</dbReference>
<keyword evidence="7" id="KW-0406">Ion transport</keyword>
<evidence type="ECO:0000256" key="10">
    <source>
        <dbReference type="ARBA" id="ARBA00023237"/>
    </source>
</evidence>
<feature type="domain" description="TonB-dependent receptor-like beta-barrel" evidence="13">
    <location>
        <begin position="305"/>
        <end position="716"/>
    </location>
</feature>
<keyword evidence="8 12" id="KW-0798">TonB box</keyword>
<evidence type="ECO:0000256" key="5">
    <source>
        <dbReference type="ARBA" id="ARBA00022692"/>
    </source>
</evidence>
<dbReference type="InterPro" id="IPR039426">
    <property type="entry name" value="TonB-dep_rcpt-like"/>
</dbReference>
<sequence length="753" mass="84735">MNNCSGYHSMQYSKALPVGLYSIIIGASFGVLATADEELTVMQPLEVIEVHAQRRLQDIYDVTVAVTIVDGEYLQQRQLKDSVELAALSPNFTASNAAAEGTTPALTMRGVGMFDYNTSTISPIAIYSDDIVSGGASFLSSQLYDLARIEILRGPQGTLFGRNTTGGAVLLMSAMPEAEFGGYIRTSVAQQQHYRTQGAINTPINDDTALRFAFNWQDYQYSMKNIMPGAPTAGMEQASFRLLLSSRWQDWELLFRLSSEHWQGVPKPVYNAGVFSDLAAAELCPPGLVGSRQCVDAFGLSVPSDDYWTTAANTFDKRNRTDSWSGSIHVSREFSPQFTVKSVSAYKSFNRTHLWDADGPGQFIEGRLGSNSDFFSQELTFYWEQGTRFWTAGLFYLQEELIQNNSLDLFRDFRAVPELAAVPAQFFYANSLKNKSVAGYGQLEQPLSSRLTLTAGLRLTDESTRYRARSDLDTVAFYLPQLWDLNGEVADTQWTGKLALNQRLTQQHMLYYSYSRGYKSGGYNGGFATSPEEAANSAYGPEYLDAFEVGSRWRSANDQLRWDMAAFYYDYQDQQTFVNFSSGVAPYHVLKNAGDGKIFGFESQWRYQPNQQLELRLALGYIPTAKLGEYREGEMFVANSRLPFTPKWTLGAAMQYQQSLSRGRLLWQLGVDYQSSVFFDQYESDYTRQAGYRLWHGRLGWQLTADLELAIWGKNIFNQQYTELKFDSIAALGAITQLRGEARQLGIELSYQF</sequence>
<evidence type="ECO:0000256" key="2">
    <source>
        <dbReference type="ARBA" id="ARBA00022448"/>
    </source>
</evidence>
<reference evidence="15 16" key="1">
    <citation type="submission" date="2015-03" db="EMBL/GenBank/DDBJ databases">
        <title>Draft genome sequences of two protease-producing strains of Arsukibacterium isolated from two cold and alkaline environments.</title>
        <authorList>
            <person name="Lylloff J.E."/>
            <person name="Skov L.B."/>
            <person name="Jepsen M."/>
            <person name="Hallin P.F."/>
            <person name="Sorensen S.J."/>
            <person name="Stougaard P."/>
            <person name="Glaring M.A."/>
        </authorList>
    </citation>
    <scope>NUCLEOTIDE SEQUENCE [LARGE SCALE GENOMIC DNA]</scope>
    <source>
        <strain evidence="15 16">GCM72</strain>
    </source>
</reference>
<evidence type="ECO:0000313" key="16">
    <source>
        <dbReference type="Proteomes" id="UP000034228"/>
    </source>
</evidence>
<evidence type="ECO:0000259" key="14">
    <source>
        <dbReference type="Pfam" id="PF07715"/>
    </source>
</evidence>
<dbReference type="OrthoDB" id="7051185at2"/>
<keyword evidence="5 11" id="KW-0812">Transmembrane</keyword>
<comment type="similarity">
    <text evidence="11 12">Belongs to the TonB-dependent receptor family.</text>
</comment>
<evidence type="ECO:0000256" key="1">
    <source>
        <dbReference type="ARBA" id="ARBA00004571"/>
    </source>
</evidence>
<keyword evidence="6" id="KW-0408">Iron</keyword>